<evidence type="ECO:0000313" key="8">
    <source>
        <dbReference type="Proteomes" id="UP001059380"/>
    </source>
</evidence>
<name>A0A9J7BPZ2_9BACT</name>
<organism evidence="7 8">
    <name type="scientific">Occallatibacter riparius</name>
    <dbReference type="NCBI Taxonomy" id="1002689"/>
    <lineage>
        <taxon>Bacteria</taxon>
        <taxon>Pseudomonadati</taxon>
        <taxon>Acidobacteriota</taxon>
        <taxon>Terriglobia</taxon>
        <taxon>Terriglobales</taxon>
        <taxon>Acidobacteriaceae</taxon>
        <taxon>Occallatibacter</taxon>
    </lineage>
</organism>
<evidence type="ECO:0000259" key="4">
    <source>
        <dbReference type="Pfam" id="PF25954"/>
    </source>
</evidence>
<evidence type="ECO:0000256" key="3">
    <source>
        <dbReference type="SAM" id="SignalP"/>
    </source>
</evidence>
<dbReference type="Pfam" id="PF25973">
    <property type="entry name" value="BSH_CzcB"/>
    <property type="match status" value="1"/>
</dbReference>
<dbReference type="Pfam" id="PF25954">
    <property type="entry name" value="Beta-barrel_RND_2"/>
    <property type="match status" value="1"/>
</dbReference>
<comment type="similarity">
    <text evidence="1">Belongs to the membrane fusion protein (MFP) (TC 8.A.1) family.</text>
</comment>
<dbReference type="KEGG" id="orp:MOP44_02675"/>
<accession>A0A9J7BPZ2</accession>
<dbReference type="Proteomes" id="UP001059380">
    <property type="component" value="Chromosome"/>
</dbReference>
<proteinExistence type="inferred from homology"/>
<reference evidence="7" key="1">
    <citation type="submission" date="2021-04" db="EMBL/GenBank/DDBJ databases">
        <title>Phylogenetic analysis of Acidobacteriaceae.</title>
        <authorList>
            <person name="Qiu L."/>
            <person name="Zhang Q."/>
        </authorList>
    </citation>
    <scope>NUCLEOTIDE SEQUENCE</scope>
    <source>
        <strain evidence="7">DSM 25168</strain>
    </source>
</reference>
<dbReference type="InterPro" id="IPR058647">
    <property type="entry name" value="BSH_CzcB-like"/>
</dbReference>
<feature type="domain" description="CzcB-like barrel-sandwich hybrid" evidence="5">
    <location>
        <begin position="67"/>
        <end position="259"/>
    </location>
</feature>
<dbReference type="Gene3D" id="2.40.50.100">
    <property type="match status" value="2"/>
</dbReference>
<keyword evidence="3" id="KW-0732">Signal</keyword>
<dbReference type="RefSeq" id="WP_260794357.1">
    <property type="nucleotide sequence ID" value="NZ_CP093313.1"/>
</dbReference>
<dbReference type="GO" id="GO:1990281">
    <property type="term" value="C:efflux pump complex"/>
    <property type="evidence" value="ECO:0007669"/>
    <property type="project" value="TreeGrafter"/>
</dbReference>
<evidence type="ECO:0000259" key="6">
    <source>
        <dbReference type="Pfam" id="PF25989"/>
    </source>
</evidence>
<dbReference type="PROSITE" id="PS51257">
    <property type="entry name" value="PROKAR_LIPOPROTEIN"/>
    <property type="match status" value="1"/>
</dbReference>
<dbReference type="SUPFAM" id="SSF111369">
    <property type="entry name" value="HlyD-like secretion proteins"/>
    <property type="match status" value="2"/>
</dbReference>
<feature type="domain" description="YknX-like C-terminal permuted SH3-like" evidence="6">
    <location>
        <begin position="344"/>
        <end position="413"/>
    </location>
</feature>
<feature type="signal peptide" evidence="3">
    <location>
        <begin position="1"/>
        <end position="18"/>
    </location>
</feature>
<dbReference type="NCBIfam" id="TIGR01730">
    <property type="entry name" value="RND_mfp"/>
    <property type="match status" value="1"/>
</dbReference>
<dbReference type="InterPro" id="IPR006143">
    <property type="entry name" value="RND_pump_MFP"/>
</dbReference>
<protein>
    <submittedName>
        <fullName evidence="7">Efflux RND transporter periplasmic adaptor subunit</fullName>
    </submittedName>
</protein>
<dbReference type="InterPro" id="IPR058792">
    <property type="entry name" value="Beta-barrel_RND_2"/>
</dbReference>
<dbReference type="InterPro" id="IPR058637">
    <property type="entry name" value="YknX-like_C"/>
</dbReference>
<evidence type="ECO:0000259" key="5">
    <source>
        <dbReference type="Pfam" id="PF25973"/>
    </source>
</evidence>
<evidence type="ECO:0000256" key="2">
    <source>
        <dbReference type="SAM" id="MobiDB-lite"/>
    </source>
</evidence>
<dbReference type="PANTHER" id="PTHR30469">
    <property type="entry name" value="MULTIDRUG RESISTANCE PROTEIN MDTA"/>
    <property type="match status" value="1"/>
</dbReference>
<feature type="domain" description="CusB-like beta-barrel" evidence="4">
    <location>
        <begin position="266"/>
        <end position="337"/>
    </location>
</feature>
<keyword evidence="8" id="KW-1185">Reference proteome</keyword>
<feature type="region of interest" description="Disordered" evidence="2">
    <location>
        <begin position="404"/>
        <end position="432"/>
    </location>
</feature>
<sequence>MRKRAGLLTLKQWGAAMAAASALTLVAGCKKEQPAPVEVTVQAEKPEQGAIAEKIVADAVLTPQAQAAIEPKITAPVKKFLVQRGAKVKEGELLAVLENSDLAAAALDNKGAYQAAQAAYATATKAQVPEDVQKAELDYAQAKANLDLNQSIVNSRKQLFAEGAIPGRDLDTAQAALVQAQAAYDTASTHLQSMQKVSRDAELQTAQGQLTSAEGKMKGAQAQVSYSEIRSPINGVVTDRPLFAGETAAAGAPLVTVMDTRVLIAKAHLAQSLAQQMKMGDAAQLQVPGITDPVDAKVSLVSPALDPGSTTVEVWIKADNKKGELKVGTPVKIVITGRSAEKVWKIPQTAVLTAQDGSKLVMVVGDDGAAHKKPVTLGITDGEDVQVLSGIAPNDTVITGGAYGLDDGTKVKVGKADEDEQAKPKSKGGDED</sequence>
<dbReference type="GO" id="GO:0015562">
    <property type="term" value="F:efflux transmembrane transporter activity"/>
    <property type="evidence" value="ECO:0007669"/>
    <property type="project" value="TreeGrafter"/>
</dbReference>
<feature type="compositionally biased region" description="Basic and acidic residues" evidence="2">
    <location>
        <begin position="407"/>
        <end position="432"/>
    </location>
</feature>
<dbReference type="Gene3D" id="2.40.30.170">
    <property type="match status" value="1"/>
</dbReference>
<dbReference type="Pfam" id="PF25989">
    <property type="entry name" value="YknX_C"/>
    <property type="match status" value="1"/>
</dbReference>
<feature type="chain" id="PRO_5039890284" evidence="3">
    <location>
        <begin position="19"/>
        <end position="432"/>
    </location>
</feature>
<evidence type="ECO:0000313" key="7">
    <source>
        <dbReference type="EMBL" id="UWZ84851.1"/>
    </source>
</evidence>
<evidence type="ECO:0000256" key="1">
    <source>
        <dbReference type="ARBA" id="ARBA00009477"/>
    </source>
</evidence>
<dbReference type="AlphaFoldDB" id="A0A9J7BPZ2"/>
<dbReference type="EMBL" id="CP093313">
    <property type="protein sequence ID" value="UWZ84851.1"/>
    <property type="molecule type" value="Genomic_DNA"/>
</dbReference>
<dbReference type="Gene3D" id="1.10.287.470">
    <property type="entry name" value="Helix hairpin bin"/>
    <property type="match status" value="3"/>
</dbReference>
<dbReference type="Gene3D" id="2.40.420.20">
    <property type="match status" value="1"/>
</dbReference>
<gene>
    <name evidence="7" type="ORF">MOP44_02675</name>
</gene>